<dbReference type="Proteomes" id="UP000078529">
    <property type="component" value="Unassembled WGS sequence"/>
</dbReference>
<accession>A0A175RGZ2</accession>
<dbReference type="PATRIC" id="fig|401562.4.peg.4422"/>
<dbReference type="EMBL" id="LDQA01000072">
    <property type="protein sequence ID" value="KTR02553.1"/>
    <property type="molecule type" value="Genomic_DNA"/>
</dbReference>
<evidence type="ECO:0000313" key="2">
    <source>
        <dbReference type="Proteomes" id="UP000078529"/>
    </source>
</evidence>
<name>A0A175RGZ2_9HYPH</name>
<keyword evidence="2" id="KW-1185">Reference proteome</keyword>
<dbReference type="AlphaFoldDB" id="A0A175RGZ2"/>
<sequence length="79" mass="8269">MAEKKPDAEHPKAAAVRKAADALYDALDAARAVGLAVTWPSRPEDLLAILISETGSVRDAAEADDLTGIKVETRPATAD</sequence>
<protein>
    <submittedName>
        <fullName evidence="1">Uncharacterized protein</fullName>
    </submittedName>
</protein>
<gene>
    <name evidence="1" type="ORF">NS365_21445</name>
</gene>
<evidence type="ECO:0000313" key="1">
    <source>
        <dbReference type="EMBL" id="KTR02553.1"/>
    </source>
</evidence>
<proteinExistence type="predicted"/>
<reference evidence="1 2" key="1">
    <citation type="journal article" date="2016" name="Front. Microbiol.">
        <title>Genomic Resource of Rice Seed Associated Bacteria.</title>
        <authorList>
            <person name="Midha S."/>
            <person name="Bansal K."/>
            <person name="Sharma S."/>
            <person name="Kumar N."/>
            <person name="Patil P.P."/>
            <person name="Chaudhry V."/>
            <person name="Patil P.B."/>
        </authorList>
    </citation>
    <scope>NUCLEOTIDE SEQUENCE [LARGE SCALE GENOMIC DNA]</scope>
    <source>
        <strain evidence="1 2">NS365</strain>
    </source>
</reference>
<organism evidence="1 2">
    <name type="scientific">Aureimonas ureilytica</name>
    <dbReference type="NCBI Taxonomy" id="401562"/>
    <lineage>
        <taxon>Bacteria</taxon>
        <taxon>Pseudomonadati</taxon>
        <taxon>Pseudomonadota</taxon>
        <taxon>Alphaproteobacteria</taxon>
        <taxon>Hyphomicrobiales</taxon>
        <taxon>Aurantimonadaceae</taxon>
        <taxon>Aureimonas</taxon>
    </lineage>
</organism>
<comment type="caution">
    <text evidence="1">The sequence shown here is derived from an EMBL/GenBank/DDBJ whole genome shotgun (WGS) entry which is preliminary data.</text>
</comment>
<dbReference type="RefSeq" id="WP_058602331.1">
    <property type="nucleotide sequence ID" value="NZ_LDQA01000072.1"/>
</dbReference>